<name>A0A653F2F2_9MYCO</name>
<gene>
    <name evidence="2" type="ORF">BIN_B_05326</name>
</gene>
<feature type="compositionally biased region" description="Basic and acidic residues" evidence="1">
    <location>
        <begin position="72"/>
        <end position="100"/>
    </location>
</feature>
<sequence>MQLDDDHPFFLVPLAELVAEGFGKCTYGNPIDHLANQLGDAVLFDDIGRRAVTRATAASLFAERAAKEAAQREASRRRVAEQKAAREARRAAIQAERAREAQQAPRHLSGNAFADVVEYDPERW</sequence>
<reference evidence="2" key="1">
    <citation type="submission" date="2019-05" db="EMBL/GenBank/DDBJ databases">
        <authorList>
            <person name="Naeem R."/>
            <person name="Antony C."/>
            <person name="Guan Q."/>
        </authorList>
    </citation>
    <scope>NUCLEOTIDE SEQUENCE</scope>
    <source>
        <strain evidence="2">2</strain>
    </source>
</reference>
<evidence type="ECO:0000256" key="1">
    <source>
        <dbReference type="SAM" id="MobiDB-lite"/>
    </source>
</evidence>
<feature type="region of interest" description="Disordered" evidence="1">
    <location>
        <begin position="72"/>
        <end position="112"/>
    </location>
</feature>
<organism evidence="2">
    <name type="scientific">Mycobacterium riyadhense</name>
    <dbReference type="NCBI Taxonomy" id="486698"/>
    <lineage>
        <taxon>Bacteria</taxon>
        <taxon>Bacillati</taxon>
        <taxon>Actinomycetota</taxon>
        <taxon>Actinomycetes</taxon>
        <taxon>Mycobacteriales</taxon>
        <taxon>Mycobacteriaceae</taxon>
        <taxon>Mycobacterium</taxon>
    </lineage>
</organism>
<dbReference type="EMBL" id="LR589179">
    <property type="protein sequence ID" value="VTP03954.1"/>
    <property type="molecule type" value="Genomic_DNA"/>
</dbReference>
<proteinExistence type="predicted"/>
<protein>
    <submittedName>
        <fullName evidence="2">Uncharacterized protein</fullName>
    </submittedName>
</protein>
<evidence type="ECO:0000313" key="2">
    <source>
        <dbReference type="EMBL" id="VTP03954.1"/>
    </source>
</evidence>
<accession>A0A653F2F2</accession>
<dbReference type="AlphaFoldDB" id="A0A653F2F2"/>